<evidence type="ECO:0000256" key="7">
    <source>
        <dbReference type="ARBA" id="ARBA00022840"/>
    </source>
</evidence>
<dbReference type="InterPro" id="IPR006195">
    <property type="entry name" value="aa-tRNA-synth_II"/>
</dbReference>
<dbReference type="PANTHER" id="PTHR11538">
    <property type="entry name" value="PHENYLALANYL-TRNA SYNTHETASE"/>
    <property type="match status" value="1"/>
</dbReference>
<keyword evidence="5" id="KW-0479">Metal-binding</keyword>
<dbReference type="Proteomes" id="UP000485367">
    <property type="component" value="Unassembled WGS sequence"/>
</dbReference>
<gene>
    <name evidence="13" type="primary">pheS</name>
    <name evidence="13" type="ORF">BWY43_00502</name>
</gene>
<keyword evidence="6" id="KW-0547">Nucleotide-binding</keyword>
<evidence type="ECO:0000256" key="4">
    <source>
        <dbReference type="ARBA" id="ARBA00022598"/>
    </source>
</evidence>
<dbReference type="PROSITE" id="PS50862">
    <property type="entry name" value="AA_TRNA_LIGASE_II"/>
    <property type="match status" value="1"/>
</dbReference>
<evidence type="ECO:0000256" key="3">
    <source>
        <dbReference type="ARBA" id="ARBA00022490"/>
    </source>
</evidence>
<keyword evidence="10" id="KW-0030">Aminoacyl-tRNA synthetase</keyword>
<accession>A0A1V5SD71</accession>
<evidence type="ECO:0000256" key="8">
    <source>
        <dbReference type="ARBA" id="ARBA00022842"/>
    </source>
</evidence>
<keyword evidence="9" id="KW-0648">Protein biosynthesis</keyword>
<dbReference type="CDD" id="cd00496">
    <property type="entry name" value="PheRS_alpha_core"/>
    <property type="match status" value="1"/>
</dbReference>
<name>A0A1V5SD71_9BACT</name>
<keyword evidence="7" id="KW-0067">ATP-binding</keyword>
<dbReference type="GO" id="GO:0004826">
    <property type="term" value="F:phenylalanine-tRNA ligase activity"/>
    <property type="evidence" value="ECO:0007669"/>
    <property type="project" value="UniProtKB-EC"/>
</dbReference>
<evidence type="ECO:0000256" key="5">
    <source>
        <dbReference type="ARBA" id="ARBA00022723"/>
    </source>
</evidence>
<feature type="domain" description="Aminoacyl-transfer RNA synthetases class-II family profile" evidence="12">
    <location>
        <begin position="14"/>
        <end position="204"/>
    </location>
</feature>
<dbReference type="NCBIfam" id="TIGR00468">
    <property type="entry name" value="pheS"/>
    <property type="match status" value="1"/>
</dbReference>
<evidence type="ECO:0000256" key="1">
    <source>
        <dbReference type="ARBA" id="ARBA00004496"/>
    </source>
</evidence>
<dbReference type="AlphaFoldDB" id="A0A1V5SD71"/>
<dbReference type="GO" id="GO:0006432">
    <property type="term" value="P:phenylalanyl-tRNA aminoacylation"/>
    <property type="evidence" value="ECO:0007669"/>
    <property type="project" value="InterPro"/>
</dbReference>
<dbReference type="SUPFAM" id="SSF55681">
    <property type="entry name" value="Class II aaRS and biotin synthetases"/>
    <property type="match status" value="1"/>
</dbReference>
<evidence type="ECO:0000256" key="2">
    <source>
        <dbReference type="ARBA" id="ARBA00012814"/>
    </source>
</evidence>
<dbReference type="PANTHER" id="PTHR11538:SF41">
    <property type="entry name" value="PHENYLALANINE--TRNA LIGASE, MITOCHONDRIAL"/>
    <property type="match status" value="1"/>
</dbReference>
<comment type="subcellular location">
    <subcellularLocation>
        <location evidence="1">Cytoplasm</location>
    </subcellularLocation>
</comment>
<dbReference type="GO" id="GO:0046872">
    <property type="term" value="F:metal ion binding"/>
    <property type="evidence" value="ECO:0007669"/>
    <property type="project" value="UniProtKB-KW"/>
</dbReference>
<dbReference type="Gene3D" id="3.30.930.10">
    <property type="entry name" value="Bira Bifunctional Protein, Domain 2"/>
    <property type="match status" value="1"/>
</dbReference>
<evidence type="ECO:0000256" key="10">
    <source>
        <dbReference type="ARBA" id="ARBA00023146"/>
    </source>
</evidence>
<evidence type="ECO:0000256" key="11">
    <source>
        <dbReference type="ARBA" id="ARBA00049255"/>
    </source>
</evidence>
<reference evidence="13" key="1">
    <citation type="submission" date="2017-02" db="EMBL/GenBank/DDBJ databases">
        <title>Delving into the versatile metabolic prowess of the omnipresent phylum Bacteroidetes.</title>
        <authorList>
            <person name="Nobu M.K."/>
            <person name="Mei R."/>
            <person name="Narihiro T."/>
            <person name="Kuroda K."/>
            <person name="Liu W.-T."/>
        </authorList>
    </citation>
    <scope>NUCLEOTIDE SEQUENCE</scope>
    <source>
        <strain evidence="13">ADurb.Bin280</strain>
    </source>
</reference>
<evidence type="ECO:0000259" key="12">
    <source>
        <dbReference type="PROSITE" id="PS50862"/>
    </source>
</evidence>
<dbReference type="InterPro" id="IPR002319">
    <property type="entry name" value="Phenylalanyl-tRNA_Synthase"/>
</dbReference>
<dbReference type="GO" id="GO:0005737">
    <property type="term" value="C:cytoplasm"/>
    <property type="evidence" value="ECO:0007669"/>
    <property type="project" value="UniProtKB-SubCell"/>
</dbReference>
<dbReference type="EMBL" id="MWBO01000031">
    <property type="protein sequence ID" value="OQA52435.1"/>
    <property type="molecule type" value="Genomic_DNA"/>
</dbReference>
<dbReference type="InterPro" id="IPR004529">
    <property type="entry name" value="Phe-tRNA-synth_IIc_asu"/>
</dbReference>
<dbReference type="GO" id="GO:0000049">
    <property type="term" value="F:tRNA binding"/>
    <property type="evidence" value="ECO:0007669"/>
    <property type="project" value="InterPro"/>
</dbReference>
<dbReference type="EC" id="6.1.1.20" evidence="2"/>
<dbReference type="InterPro" id="IPR045864">
    <property type="entry name" value="aa-tRNA-synth_II/BPL/LPL"/>
</dbReference>
<evidence type="ECO:0000313" key="13">
    <source>
        <dbReference type="EMBL" id="OQA52435.1"/>
    </source>
</evidence>
<dbReference type="GO" id="GO:0005524">
    <property type="term" value="F:ATP binding"/>
    <property type="evidence" value="ECO:0007669"/>
    <property type="project" value="UniProtKB-KW"/>
</dbReference>
<sequence length="226" mass="26278">MKRGHLHPSTLATRELVDFFKDLGFSVFEGPEVDDEWHNFDALNVPEDHPARDVQDTFYLKDGRLLRTHTSNCQIRAAKNTKPPIKIIVPGKCYRNEATDDRHETTFFQLEGLYIDKNVTVANLFWTLKMILKKLYGDDVKYRFRPHHYPFVEPGFDVDILKDGKWLEVLGSGMVHPQVLKNMGLSSQDYSGFAFGLGLDRLVLQKHGIKDIRQLWQGDLRFLRQF</sequence>
<keyword evidence="8" id="KW-0460">Magnesium</keyword>
<proteinExistence type="predicted"/>
<evidence type="ECO:0000256" key="6">
    <source>
        <dbReference type="ARBA" id="ARBA00022741"/>
    </source>
</evidence>
<dbReference type="Pfam" id="PF01409">
    <property type="entry name" value="tRNA-synt_2d"/>
    <property type="match status" value="1"/>
</dbReference>
<keyword evidence="3" id="KW-0963">Cytoplasm</keyword>
<keyword evidence="4 13" id="KW-0436">Ligase</keyword>
<evidence type="ECO:0000256" key="9">
    <source>
        <dbReference type="ARBA" id="ARBA00022917"/>
    </source>
</evidence>
<organism evidence="13">
    <name type="scientific">candidate division WS2 bacterium ADurb.Bin280</name>
    <dbReference type="NCBI Taxonomy" id="1852829"/>
    <lineage>
        <taxon>Bacteria</taxon>
        <taxon>candidate division WS2</taxon>
    </lineage>
</organism>
<comment type="catalytic activity">
    <reaction evidence="11">
        <text>tRNA(Phe) + L-phenylalanine + ATP = L-phenylalanyl-tRNA(Phe) + AMP + diphosphate + H(+)</text>
        <dbReference type="Rhea" id="RHEA:19413"/>
        <dbReference type="Rhea" id="RHEA-COMP:9668"/>
        <dbReference type="Rhea" id="RHEA-COMP:9699"/>
        <dbReference type="ChEBI" id="CHEBI:15378"/>
        <dbReference type="ChEBI" id="CHEBI:30616"/>
        <dbReference type="ChEBI" id="CHEBI:33019"/>
        <dbReference type="ChEBI" id="CHEBI:58095"/>
        <dbReference type="ChEBI" id="CHEBI:78442"/>
        <dbReference type="ChEBI" id="CHEBI:78531"/>
        <dbReference type="ChEBI" id="CHEBI:456215"/>
        <dbReference type="EC" id="6.1.1.20"/>
    </reaction>
</comment>
<comment type="caution">
    <text evidence="13">The sequence shown here is derived from an EMBL/GenBank/DDBJ whole genome shotgun (WGS) entry which is preliminary data.</text>
</comment>
<protein>
    <recommendedName>
        <fullName evidence="2">phenylalanine--tRNA ligase</fullName>
        <ecNumber evidence="2">6.1.1.20</ecNumber>
    </recommendedName>
</protein>